<name>A0AAE0WTG9_9PEZI</name>
<dbReference type="EMBL" id="JAUTXT010000006">
    <property type="protein sequence ID" value="KAK3677597.1"/>
    <property type="molecule type" value="Genomic_DNA"/>
</dbReference>
<dbReference type="PANTHER" id="PTHR38790">
    <property type="entry name" value="2EXR DOMAIN-CONTAINING PROTEIN-RELATED"/>
    <property type="match status" value="1"/>
</dbReference>
<evidence type="ECO:0000313" key="2">
    <source>
        <dbReference type="EMBL" id="KAK3677597.1"/>
    </source>
</evidence>
<evidence type="ECO:0000313" key="3">
    <source>
        <dbReference type="Proteomes" id="UP001274830"/>
    </source>
</evidence>
<protein>
    <recommendedName>
        <fullName evidence="1">DUF7730 domain-containing protein</fullName>
    </recommendedName>
</protein>
<evidence type="ECO:0000259" key="1">
    <source>
        <dbReference type="Pfam" id="PF24864"/>
    </source>
</evidence>
<dbReference type="Pfam" id="PF24864">
    <property type="entry name" value="DUF7730"/>
    <property type="match status" value="1"/>
</dbReference>
<dbReference type="Proteomes" id="UP001274830">
    <property type="component" value="Unassembled WGS sequence"/>
</dbReference>
<feature type="domain" description="DUF7730" evidence="1">
    <location>
        <begin position="32"/>
        <end position="184"/>
    </location>
</feature>
<accession>A0AAE0WTG9</accession>
<sequence>MSPLKATVHRADAHKTKGSFVVRRLQASPPEKDQSRLLALPPELRNKIYELVFAGVTVVFRTGILTGTVETRSMPTRSSYDRRPRTDEAREVPEWRAITNPQPTKNMRVLQCLLLVNRQLHHEATSIMYGSCKFFFHPTNLVHRFLENAGKANLHNITTMRLEHVTKAYGSTSQDKHMKEKADRGLDNICVRLAQNLPKLTTLELGIQLKELPDHIVPHFGEPDRTFTVKSYVSRPWFQALSNFSKLKKLENGKVTIRTLSNSEMISMFYCDLNIVDALPPFNPALGPSRERQHEEIQERWGHYYLSLHQSIGDAVRDTILRKPEHEVWAAHVQKLEQYRAFCWAPQDPITATLESVEYKMFKLQYDERYRYL</sequence>
<keyword evidence="3" id="KW-1185">Reference proteome</keyword>
<organism evidence="2 3">
    <name type="scientific">Recurvomyces mirabilis</name>
    <dbReference type="NCBI Taxonomy" id="574656"/>
    <lineage>
        <taxon>Eukaryota</taxon>
        <taxon>Fungi</taxon>
        <taxon>Dikarya</taxon>
        <taxon>Ascomycota</taxon>
        <taxon>Pezizomycotina</taxon>
        <taxon>Dothideomycetes</taxon>
        <taxon>Dothideomycetidae</taxon>
        <taxon>Mycosphaerellales</taxon>
        <taxon>Teratosphaeriaceae</taxon>
        <taxon>Recurvomyces</taxon>
    </lineage>
</organism>
<comment type="caution">
    <text evidence="2">The sequence shown here is derived from an EMBL/GenBank/DDBJ whole genome shotgun (WGS) entry which is preliminary data.</text>
</comment>
<dbReference type="AlphaFoldDB" id="A0AAE0WTG9"/>
<proteinExistence type="predicted"/>
<gene>
    <name evidence="2" type="ORF">LTR78_002447</name>
</gene>
<dbReference type="InterPro" id="IPR056632">
    <property type="entry name" value="DUF7730"/>
</dbReference>
<reference evidence="2" key="1">
    <citation type="submission" date="2023-07" db="EMBL/GenBank/DDBJ databases">
        <title>Black Yeasts Isolated from many extreme environments.</title>
        <authorList>
            <person name="Coleine C."/>
            <person name="Stajich J.E."/>
            <person name="Selbmann L."/>
        </authorList>
    </citation>
    <scope>NUCLEOTIDE SEQUENCE</scope>
    <source>
        <strain evidence="2">CCFEE 5485</strain>
    </source>
</reference>